<dbReference type="Pfam" id="PF10776">
    <property type="entry name" value="DUF2600"/>
    <property type="match status" value="1"/>
</dbReference>
<gene>
    <name evidence="1" type="ORF">ABNN70_14195</name>
</gene>
<sequence>MAVPAGPLTLMSQIYRKVLPDVHRELERWKKKADQIPDPELRRQAHASMETKAFHCEGGAIYSLLAGDKRREIISFIVAYQTISDYLDNLCDRSTSLDPEDFRCLHQSMLDALTPGAVHSDYYRFRGSCSDGGYLSELVATCQHILRRMDAWKTIHPSLLELAGFYCDLQVHKHVEKDQRVPRLIAWFKKYRDRLPEMSWYEFAACSGSTLGIFCIVSYAAARGDEMRTLTGTIRNSYFPWVQGLHILMDYFVDQEEDKREGDLNFCNYYGSEEEMMKRFNYFIEEADDAIDNMPDRRFHKMINRGLLGIYLADKKVARQKNVRILARKLIRRAGGSGMFFFINGWVYRRLRQSI</sequence>
<dbReference type="InterPro" id="IPR019712">
    <property type="entry name" value="YtpB-like"/>
</dbReference>
<accession>A0AAU8IEE6</accession>
<dbReference type="EMBL" id="CP159510">
    <property type="protein sequence ID" value="XCJ16769.1"/>
    <property type="molecule type" value="Genomic_DNA"/>
</dbReference>
<dbReference type="RefSeq" id="WP_353948159.1">
    <property type="nucleotide sequence ID" value="NZ_CP159510.1"/>
</dbReference>
<dbReference type="AlphaFoldDB" id="A0AAU8IEE6"/>
<protein>
    <submittedName>
        <fullName evidence="1">Tetraprenyl-beta-curcumene synthase family protein</fullName>
    </submittedName>
</protein>
<name>A0AAU8IEE6_9BACL</name>
<proteinExistence type="predicted"/>
<evidence type="ECO:0000313" key="1">
    <source>
        <dbReference type="EMBL" id="XCJ16769.1"/>
    </source>
</evidence>
<reference evidence="1" key="1">
    <citation type="submission" date="2024-06" db="EMBL/GenBank/DDBJ databases">
        <authorList>
            <person name="Fan A."/>
            <person name="Zhang F.Y."/>
            <person name="Zhang L."/>
        </authorList>
    </citation>
    <scope>NUCLEOTIDE SEQUENCE</scope>
    <source>
        <strain evidence="1">Y61</strain>
    </source>
</reference>
<organism evidence="1">
    <name type="scientific">Sporolactobacillus sp. Y61</name>
    <dbReference type="NCBI Taxonomy" id="3160863"/>
    <lineage>
        <taxon>Bacteria</taxon>
        <taxon>Bacillati</taxon>
        <taxon>Bacillota</taxon>
        <taxon>Bacilli</taxon>
        <taxon>Bacillales</taxon>
        <taxon>Sporolactobacillaceae</taxon>
        <taxon>Sporolactobacillus</taxon>
    </lineage>
</organism>